<dbReference type="SUPFAM" id="SSF52047">
    <property type="entry name" value="RNI-like"/>
    <property type="match status" value="1"/>
</dbReference>
<reference evidence="2" key="1">
    <citation type="submission" date="2016-11" db="UniProtKB">
        <authorList>
            <consortium name="WormBaseParasite"/>
        </authorList>
    </citation>
    <scope>IDENTIFICATION</scope>
</reference>
<dbReference type="WBParaSite" id="L893_g10806.t1">
    <property type="protein sequence ID" value="L893_g10806.t1"/>
    <property type="gene ID" value="L893_g10806"/>
</dbReference>
<proteinExistence type="predicted"/>
<keyword evidence="1" id="KW-1185">Reference proteome</keyword>
<sequence length="298" mass="33292">MNSVPDAFLDAVCCTLDWSDLAKLKNTCGVEWSSKAAIHHSRRRELTVFIDVNHEGTEVGIVFKGLDNRTFVSSSLGLKYSKITRIYVNSGLLMNELPEKTSMERFKKKVLPILRSLAFGCTLSFTSNPLLKLSIAYNLADSIFSGLHGCSQLTGIYITGNYAGNCAEFIKNQISLGRLKELHLEGEVDCPADVQAALRLLVKSPNFERLDVCGSNLTVNFCMADAFVERFSRGDLSRMAELQGRGSFPLKWLKVLHRDKQQLNYRTPEGMTIQWDRPSGGRLTAKHISDSHICLCSY</sequence>
<protein>
    <submittedName>
        <fullName evidence="2">RNI-like superfamily protein</fullName>
    </submittedName>
</protein>
<dbReference type="Proteomes" id="UP000095287">
    <property type="component" value="Unplaced"/>
</dbReference>
<name>A0A1I7XZ69_9BILA</name>
<organism evidence="1 2">
    <name type="scientific">Steinernema glaseri</name>
    <dbReference type="NCBI Taxonomy" id="37863"/>
    <lineage>
        <taxon>Eukaryota</taxon>
        <taxon>Metazoa</taxon>
        <taxon>Ecdysozoa</taxon>
        <taxon>Nematoda</taxon>
        <taxon>Chromadorea</taxon>
        <taxon>Rhabditida</taxon>
        <taxon>Tylenchina</taxon>
        <taxon>Panagrolaimomorpha</taxon>
        <taxon>Strongyloidoidea</taxon>
        <taxon>Steinernematidae</taxon>
        <taxon>Steinernema</taxon>
    </lineage>
</organism>
<dbReference type="AlphaFoldDB" id="A0A1I7XZ69"/>
<evidence type="ECO:0000313" key="1">
    <source>
        <dbReference type="Proteomes" id="UP000095287"/>
    </source>
</evidence>
<accession>A0A1I7XZ69</accession>
<evidence type="ECO:0000313" key="2">
    <source>
        <dbReference type="WBParaSite" id="L893_g10806.t1"/>
    </source>
</evidence>